<dbReference type="RefSeq" id="WP_088466655.1">
    <property type="nucleotide sequence ID" value="NZ_JAZHOJ010000023.1"/>
</dbReference>
<proteinExistence type="predicted"/>
<sequence length="77" mass="9266">MKEKQLKIMFWNYICSIFEKLNIFDMNIFKLRPNPKIKVTSNGGFYIKSEDIFSDREKTKRQLDALKKIVKEYKVKG</sequence>
<accession>A0ABW8PKY1</accession>
<gene>
    <name evidence="1" type="ORF">V3467_10835</name>
</gene>
<protein>
    <submittedName>
        <fullName evidence="1">Uncharacterized protein</fullName>
    </submittedName>
</protein>
<dbReference type="EMBL" id="JAZHOJ010000023">
    <property type="protein sequence ID" value="MFK7004339.1"/>
    <property type="molecule type" value="Genomic_DNA"/>
</dbReference>
<evidence type="ECO:0000313" key="1">
    <source>
        <dbReference type="EMBL" id="MFK7004339.1"/>
    </source>
</evidence>
<keyword evidence="2" id="KW-1185">Reference proteome</keyword>
<comment type="caution">
    <text evidence="1">The sequence shown here is derived from an EMBL/GenBank/DDBJ whole genome shotgun (WGS) entry which is preliminary data.</text>
</comment>
<organism evidence="1 2">
    <name type="scientific">Flavobacterium covae</name>
    <dbReference type="NCBI Taxonomy" id="2906076"/>
    <lineage>
        <taxon>Bacteria</taxon>
        <taxon>Pseudomonadati</taxon>
        <taxon>Bacteroidota</taxon>
        <taxon>Flavobacteriia</taxon>
        <taxon>Flavobacteriales</taxon>
        <taxon>Flavobacteriaceae</taxon>
        <taxon>Flavobacterium</taxon>
    </lineage>
</organism>
<reference evidence="1 2" key="1">
    <citation type="submission" date="2024-02" db="EMBL/GenBank/DDBJ databases">
        <title>Comparative Genomic Analysis of Flavobacterium Species Causing Columnaris Disease of Freshwater Fish in Thailand: Insights into Virulence and Resistance Mechanisms.</title>
        <authorList>
            <person name="Nguyen D."/>
            <person name="Chokmangmeepisarn P."/>
            <person name="Khianchaikhan K."/>
            <person name="Morishita M."/>
            <person name="Bunnoy A."/>
            <person name="Rodkhum C."/>
        </authorList>
    </citation>
    <scope>NUCLEOTIDE SEQUENCE [LARGE SCALE GENOMIC DNA]</scope>
    <source>
        <strain evidence="1 2">PCBSB2203</strain>
    </source>
</reference>
<evidence type="ECO:0000313" key="2">
    <source>
        <dbReference type="Proteomes" id="UP001621713"/>
    </source>
</evidence>
<name>A0ABW8PKY1_9FLAO</name>
<dbReference type="Proteomes" id="UP001621713">
    <property type="component" value="Unassembled WGS sequence"/>
</dbReference>